<evidence type="ECO:0000256" key="1">
    <source>
        <dbReference type="SAM" id="MobiDB-lite"/>
    </source>
</evidence>
<keyword evidence="2" id="KW-0812">Transmembrane</keyword>
<dbReference type="EMBL" id="KZ857452">
    <property type="protein sequence ID" value="RDX44254.1"/>
    <property type="molecule type" value="Genomic_DNA"/>
</dbReference>
<sequence length="621" mass="69122">MHFTNPWHLTVIRTRGLHFMRPEKSWRPIVNLSVIEGNRDHGLTHEVVLGCDGQNPNMKSVIPVHDVNLSTRLVIQVFHKSQTKKKHRKRNLVGTASVSLNEFLNKHPLPHPRPVEYDVRLSCPPPQLKSATVGGRQQYSATLTMRFVVPHPESSGCETLPVTPISEQHDTEGIFSDVASTSGAVSDTVVQSTPEESVGETPWSRQPERDRLDGTSGLRRRKKRRIKGFHLDSDSDAYPAESSCSDSDSDSPPTPRDDYFPPIYEDTCGEEEAIFSPSMLPRYADSVTVVSVEASLSFVEACVDRFAPYRELHEAEDEGDCDKAEKVLGRLMTEWYVVGASLLGLVAIDAAVFGFNPDSLFAVQGFSREAVTIGAIAAGIGLVCDAWFLIIYSGANVQKFQRLAKDVYNSYFFFCLVCRLPTVCMFVSALALMGFLFAVAWTAWPTAVLVMSFVAGFLLTSQFLVFGIHRFVGMMVWLVRGCWRTLVGRRSPAPPLEPQPQPQPPSHPHSKTPHHDDSNAARQPQRPSVDARIEMPVPVHSPALNRSESAVPRMEMVWTEQLSGHSSSLSIPVVSEDDHRSFRERVADSHTRTSSPHWKQKRCRLQCRFAAGSLLALCLIA</sequence>
<keyword evidence="5" id="KW-1185">Reference proteome</keyword>
<evidence type="ECO:0000313" key="4">
    <source>
        <dbReference type="EMBL" id="RDX44254.1"/>
    </source>
</evidence>
<accession>A0A371CVE0</accession>
<dbReference type="PROSITE" id="PS50004">
    <property type="entry name" value="C2"/>
    <property type="match status" value="1"/>
</dbReference>
<feature type="region of interest" description="Disordered" evidence="1">
    <location>
        <begin position="182"/>
        <end position="262"/>
    </location>
</feature>
<feature type="transmembrane region" description="Helical" evidence="2">
    <location>
        <begin position="411"/>
        <end position="441"/>
    </location>
</feature>
<dbReference type="Proteomes" id="UP000256964">
    <property type="component" value="Unassembled WGS sequence"/>
</dbReference>
<evidence type="ECO:0000313" key="5">
    <source>
        <dbReference type="Proteomes" id="UP000256964"/>
    </source>
</evidence>
<feature type="region of interest" description="Disordered" evidence="1">
    <location>
        <begin position="491"/>
        <end position="527"/>
    </location>
</feature>
<dbReference type="OrthoDB" id="2642524at2759"/>
<keyword evidence="2" id="KW-1133">Transmembrane helix</keyword>
<dbReference type="AlphaFoldDB" id="A0A371CVE0"/>
<feature type="compositionally biased region" description="Pro residues" evidence="1">
    <location>
        <begin position="492"/>
        <end position="507"/>
    </location>
</feature>
<dbReference type="STRING" id="139420.A0A371CVE0"/>
<name>A0A371CVE0_9APHY</name>
<protein>
    <recommendedName>
        <fullName evidence="3">C2 domain-containing protein</fullName>
    </recommendedName>
</protein>
<evidence type="ECO:0000256" key="2">
    <source>
        <dbReference type="SAM" id="Phobius"/>
    </source>
</evidence>
<feature type="transmembrane region" description="Helical" evidence="2">
    <location>
        <begin position="447"/>
        <end position="468"/>
    </location>
</feature>
<dbReference type="InterPro" id="IPR000008">
    <property type="entry name" value="C2_dom"/>
</dbReference>
<proteinExistence type="predicted"/>
<feature type="transmembrane region" description="Helical" evidence="2">
    <location>
        <begin position="370"/>
        <end position="390"/>
    </location>
</feature>
<feature type="compositionally biased region" description="Polar residues" evidence="1">
    <location>
        <begin position="182"/>
        <end position="195"/>
    </location>
</feature>
<organism evidence="4 5">
    <name type="scientific">Lentinus brumalis</name>
    <dbReference type="NCBI Taxonomy" id="2498619"/>
    <lineage>
        <taxon>Eukaryota</taxon>
        <taxon>Fungi</taxon>
        <taxon>Dikarya</taxon>
        <taxon>Basidiomycota</taxon>
        <taxon>Agaricomycotina</taxon>
        <taxon>Agaricomycetes</taxon>
        <taxon>Polyporales</taxon>
        <taxon>Polyporaceae</taxon>
        <taxon>Lentinus</taxon>
    </lineage>
</organism>
<feature type="domain" description="C2" evidence="3">
    <location>
        <begin position="1"/>
        <end position="113"/>
    </location>
</feature>
<reference evidence="4 5" key="1">
    <citation type="journal article" date="2018" name="Biotechnol. Biofuels">
        <title>Integrative visual omics of the white-rot fungus Polyporus brumalis exposes the biotechnological potential of its oxidative enzymes for delignifying raw plant biomass.</title>
        <authorList>
            <person name="Miyauchi S."/>
            <person name="Rancon A."/>
            <person name="Drula E."/>
            <person name="Hage H."/>
            <person name="Chaduli D."/>
            <person name="Favel A."/>
            <person name="Grisel S."/>
            <person name="Henrissat B."/>
            <person name="Herpoel-Gimbert I."/>
            <person name="Ruiz-Duenas F.J."/>
            <person name="Chevret D."/>
            <person name="Hainaut M."/>
            <person name="Lin J."/>
            <person name="Wang M."/>
            <person name="Pangilinan J."/>
            <person name="Lipzen A."/>
            <person name="Lesage-Meessen L."/>
            <person name="Navarro D."/>
            <person name="Riley R."/>
            <person name="Grigoriev I.V."/>
            <person name="Zhou S."/>
            <person name="Raouche S."/>
            <person name="Rosso M.N."/>
        </authorList>
    </citation>
    <scope>NUCLEOTIDE SEQUENCE [LARGE SCALE GENOMIC DNA]</scope>
    <source>
        <strain evidence="4 5">BRFM 1820</strain>
    </source>
</reference>
<evidence type="ECO:0000259" key="3">
    <source>
        <dbReference type="PROSITE" id="PS50004"/>
    </source>
</evidence>
<keyword evidence="2" id="KW-0472">Membrane</keyword>
<feature type="compositionally biased region" description="Basic residues" evidence="1">
    <location>
        <begin position="218"/>
        <end position="228"/>
    </location>
</feature>
<gene>
    <name evidence="4" type="ORF">OH76DRAFT_1466198</name>
</gene>
<feature type="transmembrane region" description="Helical" evidence="2">
    <location>
        <begin position="335"/>
        <end position="355"/>
    </location>
</feature>